<evidence type="ECO:0000313" key="2">
    <source>
        <dbReference type="Proteomes" id="UP000198964"/>
    </source>
</evidence>
<dbReference type="EMBL" id="FONW01000004">
    <property type="protein sequence ID" value="SFF29157.1"/>
    <property type="molecule type" value="Genomic_DNA"/>
</dbReference>
<organism evidence="1 2">
    <name type="scientific">Sunxiuqinia elliptica</name>
    <dbReference type="NCBI Taxonomy" id="655355"/>
    <lineage>
        <taxon>Bacteria</taxon>
        <taxon>Pseudomonadati</taxon>
        <taxon>Bacteroidota</taxon>
        <taxon>Bacteroidia</taxon>
        <taxon>Marinilabiliales</taxon>
        <taxon>Prolixibacteraceae</taxon>
        <taxon>Sunxiuqinia</taxon>
    </lineage>
</organism>
<keyword evidence="2" id="KW-1185">Reference proteome</keyword>
<reference evidence="1 2" key="1">
    <citation type="submission" date="2016-10" db="EMBL/GenBank/DDBJ databases">
        <authorList>
            <person name="de Groot N.N."/>
        </authorList>
    </citation>
    <scope>NUCLEOTIDE SEQUENCE [LARGE SCALE GENOMIC DNA]</scope>
    <source>
        <strain evidence="1 2">CGMCC 1.9156</strain>
    </source>
</reference>
<dbReference type="Proteomes" id="UP000198964">
    <property type="component" value="Unassembled WGS sequence"/>
</dbReference>
<gene>
    <name evidence="1" type="ORF">SAMN05216283_10497</name>
</gene>
<dbReference type="RefSeq" id="WP_093919783.1">
    <property type="nucleotide sequence ID" value="NZ_FONW01000004.1"/>
</dbReference>
<accession>A0A1I2HJY5</accession>
<dbReference type="AlphaFoldDB" id="A0A1I2HJY5"/>
<evidence type="ECO:0000313" key="1">
    <source>
        <dbReference type="EMBL" id="SFF29157.1"/>
    </source>
</evidence>
<sequence>MLEHPFIFYQVPSTKHQTSIYVGVQAIAYREYLLFGSSGADRQLGIYCPVGVEYIALEGFTVQVDVGLIFV</sequence>
<protein>
    <submittedName>
        <fullName evidence="1">Uncharacterized protein</fullName>
    </submittedName>
</protein>
<proteinExistence type="predicted"/>
<name>A0A1I2HJY5_9BACT</name>